<accession>A0A0F9HQY2</accession>
<dbReference type="EMBL" id="LAZR01014375">
    <property type="protein sequence ID" value="KKM17771.1"/>
    <property type="molecule type" value="Genomic_DNA"/>
</dbReference>
<sequence length="69" mass="7548">MRPFLESALHDLEAAMEMIDELSASKSVHGFFGCNLCVVQIDEEANARHEEDCIKGKARALIASVRGEG</sequence>
<dbReference type="AlphaFoldDB" id="A0A0F9HQY2"/>
<organism evidence="1">
    <name type="scientific">marine sediment metagenome</name>
    <dbReference type="NCBI Taxonomy" id="412755"/>
    <lineage>
        <taxon>unclassified sequences</taxon>
        <taxon>metagenomes</taxon>
        <taxon>ecological metagenomes</taxon>
    </lineage>
</organism>
<proteinExistence type="predicted"/>
<reference evidence="1" key="1">
    <citation type="journal article" date="2015" name="Nature">
        <title>Complex archaea that bridge the gap between prokaryotes and eukaryotes.</title>
        <authorList>
            <person name="Spang A."/>
            <person name="Saw J.H."/>
            <person name="Jorgensen S.L."/>
            <person name="Zaremba-Niedzwiedzka K."/>
            <person name="Martijn J."/>
            <person name="Lind A.E."/>
            <person name="van Eijk R."/>
            <person name="Schleper C."/>
            <person name="Guy L."/>
            <person name="Ettema T.J."/>
        </authorList>
    </citation>
    <scope>NUCLEOTIDE SEQUENCE</scope>
</reference>
<gene>
    <name evidence="1" type="ORF">LCGC14_1672450</name>
</gene>
<comment type="caution">
    <text evidence="1">The sequence shown here is derived from an EMBL/GenBank/DDBJ whole genome shotgun (WGS) entry which is preliminary data.</text>
</comment>
<protein>
    <submittedName>
        <fullName evidence="1">Uncharacterized protein</fullName>
    </submittedName>
</protein>
<evidence type="ECO:0000313" key="1">
    <source>
        <dbReference type="EMBL" id="KKM17771.1"/>
    </source>
</evidence>
<name>A0A0F9HQY2_9ZZZZ</name>